<sequence length="212" mass="23008">MVIQNYILFSYERFSVLFACFNLPGRASSLPRLRLPPPACGTSCPQPVAFTPTTRGSLHDALPPITALPSSPCRRRSAQPNCHRPPSVLPHPQVDPLATTADSSPSDAGVRVGPSRLTLFPRIDSRARRGAARLTTGRLRAWACAAAGESARRRCRAAGHCAPPSDRDPPRLRPCACRVARRHHRLAAAGIRHRRFAEQGSGLQRLGFGIFG</sequence>
<gene>
    <name evidence="2" type="ORF">GQ55_3G459900</name>
</gene>
<accession>A0A2T7EIU4</accession>
<name>A0A2T7EIU4_9POAL</name>
<protein>
    <submittedName>
        <fullName evidence="2">Uncharacterized protein</fullName>
    </submittedName>
</protein>
<dbReference type="Proteomes" id="UP000244336">
    <property type="component" value="Chromosome 3"/>
</dbReference>
<dbReference type="Gramene" id="PUZ67755">
    <property type="protein sequence ID" value="PUZ67755"/>
    <property type="gene ID" value="GQ55_3G459900"/>
</dbReference>
<evidence type="ECO:0000313" key="2">
    <source>
        <dbReference type="EMBL" id="PUZ67755.1"/>
    </source>
</evidence>
<feature type="region of interest" description="Disordered" evidence="1">
    <location>
        <begin position="69"/>
        <end position="113"/>
    </location>
</feature>
<keyword evidence="3" id="KW-1185">Reference proteome</keyword>
<dbReference type="AlphaFoldDB" id="A0A2T7EIU4"/>
<evidence type="ECO:0000313" key="3">
    <source>
        <dbReference type="Proteomes" id="UP000244336"/>
    </source>
</evidence>
<organism evidence="2 3">
    <name type="scientific">Panicum hallii var. hallii</name>
    <dbReference type="NCBI Taxonomy" id="1504633"/>
    <lineage>
        <taxon>Eukaryota</taxon>
        <taxon>Viridiplantae</taxon>
        <taxon>Streptophyta</taxon>
        <taxon>Embryophyta</taxon>
        <taxon>Tracheophyta</taxon>
        <taxon>Spermatophyta</taxon>
        <taxon>Magnoliopsida</taxon>
        <taxon>Liliopsida</taxon>
        <taxon>Poales</taxon>
        <taxon>Poaceae</taxon>
        <taxon>PACMAD clade</taxon>
        <taxon>Panicoideae</taxon>
        <taxon>Panicodae</taxon>
        <taxon>Paniceae</taxon>
        <taxon>Panicinae</taxon>
        <taxon>Panicum</taxon>
        <taxon>Panicum sect. Panicum</taxon>
    </lineage>
</organism>
<reference evidence="2 3" key="1">
    <citation type="submission" date="2018-04" db="EMBL/GenBank/DDBJ databases">
        <title>WGS assembly of Panicum hallii var. hallii HAL2.</title>
        <authorList>
            <person name="Lovell J."/>
            <person name="Jenkins J."/>
            <person name="Lowry D."/>
            <person name="Mamidi S."/>
            <person name="Sreedasyam A."/>
            <person name="Weng X."/>
            <person name="Barry K."/>
            <person name="Bonette J."/>
            <person name="Campitelli B."/>
            <person name="Daum C."/>
            <person name="Gordon S."/>
            <person name="Gould B."/>
            <person name="Lipzen A."/>
            <person name="MacQueen A."/>
            <person name="Palacio-Mejia J."/>
            <person name="Plott C."/>
            <person name="Shakirov E."/>
            <person name="Shu S."/>
            <person name="Yoshinaga Y."/>
            <person name="Zane M."/>
            <person name="Rokhsar D."/>
            <person name="Grimwood J."/>
            <person name="Schmutz J."/>
            <person name="Juenger T."/>
        </authorList>
    </citation>
    <scope>NUCLEOTIDE SEQUENCE [LARGE SCALE GENOMIC DNA]</scope>
    <source>
        <strain evidence="3">cv. HAL2</strain>
    </source>
</reference>
<evidence type="ECO:0000256" key="1">
    <source>
        <dbReference type="SAM" id="MobiDB-lite"/>
    </source>
</evidence>
<proteinExistence type="predicted"/>
<dbReference type="EMBL" id="CM009751">
    <property type="protein sequence ID" value="PUZ67755.1"/>
    <property type="molecule type" value="Genomic_DNA"/>
</dbReference>